<comment type="similarity">
    <text evidence="1">Belongs to the AB hydrolase superfamily. AB hydrolase 2 family.</text>
</comment>
<proteinExistence type="inferred from homology"/>
<dbReference type="Pfam" id="PF02230">
    <property type="entry name" value="Abhydrolase_2"/>
    <property type="match status" value="1"/>
</dbReference>
<dbReference type="OrthoDB" id="9801763at2"/>
<evidence type="ECO:0000256" key="1">
    <source>
        <dbReference type="ARBA" id="ARBA00006499"/>
    </source>
</evidence>
<evidence type="ECO:0000313" key="4">
    <source>
        <dbReference type="EMBL" id="PPU98913.1"/>
    </source>
</evidence>
<evidence type="ECO:0000313" key="5">
    <source>
        <dbReference type="Proteomes" id="UP000238261"/>
    </source>
</evidence>
<reference evidence="5" key="1">
    <citation type="submission" date="2016-08" db="EMBL/GenBank/DDBJ databases">
        <authorList>
            <person name="Merda D."/>
            <person name="Briand M."/>
            <person name="Taghouti G."/>
            <person name="Carrere S."/>
            <person name="Gouzy J."/>
            <person name="Portier P."/>
            <person name="Jacques M.-A."/>
            <person name="Fischer-Le Saux M."/>
        </authorList>
    </citation>
    <scope>NUCLEOTIDE SEQUENCE [LARGE SCALE GENOMIC DNA]</scope>
    <source>
        <strain evidence="5">CFBP1156</strain>
    </source>
</reference>
<comment type="caution">
    <text evidence="4">The sequence shown here is derived from an EMBL/GenBank/DDBJ whole genome shotgun (WGS) entry which is preliminary data.</text>
</comment>
<dbReference type="InterPro" id="IPR050565">
    <property type="entry name" value="LYPA1-2/EST-like"/>
</dbReference>
<organism evidence="4 5">
    <name type="scientific">Xanthomonas hyacinthi</name>
    <dbReference type="NCBI Taxonomy" id="56455"/>
    <lineage>
        <taxon>Bacteria</taxon>
        <taxon>Pseudomonadati</taxon>
        <taxon>Pseudomonadota</taxon>
        <taxon>Gammaproteobacteria</taxon>
        <taxon>Lysobacterales</taxon>
        <taxon>Lysobacteraceae</taxon>
        <taxon>Xanthomonas</taxon>
    </lineage>
</organism>
<keyword evidence="2" id="KW-0378">Hydrolase</keyword>
<evidence type="ECO:0000259" key="3">
    <source>
        <dbReference type="Pfam" id="PF02230"/>
    </source>
</evidence>
<dbReference type="Gene3D" id="3.40.50.1820">
    <property type="entry name" value="alpha/beta hydrolase"/>
    <property type="match status" value="1"/>
</dbReference>
<dbReference type="EMBL" id="MDEG01000003">
    <property type="protein sequence ID" value="PPU98913.1"/>
    <property type="molecule type" value="Genomic_DNA"/>
</dbReference>
<dbReference type="GO" id="GO:0016787">
    <property type="term" value="F:hydrolase activity"/>
    <property type="evidence" value="ECO:0007669"/>
    <property type="project" value="UniProtKB-KW"/>
</dbReference>
<dbReference type="PANTHER" id="PTHR10655">
    <property type="entry name" value="LYSOPHOSPHOLIPASE-RELATED"/>
    <property type="match status" value="1"/>
</dbReference>
<feature type="domain" description="Phospholipase/carboxylesterase/thioesterase" evidence="3">
    <location>
        <begin position="17"/>
        <end position="198"/>
    </location>
</feature>
<accession>A0A2S7F0F1</accession>
<dbReference type="PANTHER" id="PTHR10655:SF17">
    <property type="entry name" value="LYSOPHOSPHOLIPASE-LIKE PROTEIN 1"/>
    <property type="match status" value="1"/>
</dbReference>
<sequence>MSWHPVENGWRRSVDGPEALVIVLHGYGRSGENIKARLAEPLSRAFPQAAFFAPDGFEPYEGDDHPGRQWFSRSGITPELRLQRLQAVYPRLLRLIGQELELAGVAPERLVLAGFSQGAILALHHAAVSTQAHARVLVYSGRLATVPTAAAPTPLTILYGTADAGSEGLSADAAPLRAAGHPVDVHLLEGVGHDITAEGIGIGIDAIRRSLAVAEPLAG</sequence>
<evidence type="ECO:0000256" key="2">
    <source>
        <dbReference type="ARBA" id="ARBA00022801"/>
    </source>
</evidence>
<dbReference type="Proteomes" id="UP000238261">
    <property type="component" value="Unassembled WGS sequence"/>
</dbReference>
<name>A0A2S7F0F1_9XANT</name>
<protein>
    <recommendedName>
        <fullName evidence="3">Phospholipase/carboxylesterase/thioesterase domain-containing protein</fullName>
    </recommendedName>
</protein>
<dbReference type="AlphaFoldDB" id="A0A2S7F0F1"/>
<dbReference type="SUPFAM" id="SSF53474">
    <property type="entry name" value="alpha/beta-Hydrolases"/>
    <property type="match status" value="1"/>
</dbReference>
<dbReference type="InterPro" id="IPR029058">
    <property type="entry name" value="AB_hydrolase_fold"/>
</dbReference>
<keyword evidence="5" id="KW-1185">Reference proteome</keyword>
<dbReference type="InterPro" id="IPR003140">
    <property type="entry name" value="PLipase/COase/thioEstase"/>
</dbReference>
<dbReference type="RefSeq" id="WP_046978583.1">
    <property type="nucleotide sequence ID" value="NZ_CP043476.1"/>
</dbReference>
<gene>
    <name evidence="4" type="ORF">XhyaCFBP1156_05935</name>
</gene>